<feature type="transmembrane region" description="Helical" evidence="17">
    <location>
        <begin position="169"/>
        <end position="194"/>
    </location>
</feature>
<dbReference type="InterPro" id="IPR005797">
    <property type="entry name" value="Cyt_b/b6_N"/>
</dbReference>
<dbReference type="SUPFAM" id="SSF81648">
    <property type="entry name" value="a domain/subunit of cytochrome bc1 complex (Ubiquinol-cytochrome c reductase)"/>
    <property type="match status" value="1"/>
</dbReference>
<dbReference type="Pfam" id="PF00032">
    <property type="entry name" value="Cytochrom_B_C"/>
    <property type="match status" value="1"/>
</dbReference>
<keyword evidence="6 17" id="KW-0349">Heme</keyword>
<evidence type="ECO:0000256" key="9">
    <source>
        <dbReference type="ARBA" id="ARBA00022723"/>
    </source>
</evidence>
<evidence type="ECO:0000313" key="20">
    <source>
        <dbReference type="EMBL" id="ABL73784.1"/>
    </source>
</evidence>
<evidence type="ECO:0000256" key="6">
    <source>
        <dbReference type="ARBA" id="ARBA00022617"/>
    </source>
</evidence>
<sequence>MYLFLINKIMKIILFSPMNLSYWWNIGSLLFMLMLIQIFSGFLLTLFYDNSATSFTSIWLIHMEVFFGAILHYTHLNFSSFIFLFIYLHLVKAFFLNSYLNLKMVWVTGWLILMLIMMVAFLGYVLPWGQMSLWGATVITNLLSTLPWGLELVQWIWGGYFVSIITLKLFFSIHFILPFVLLILIMSHMIMLHYSGSSNPLGSFSNMIKSEFSLVYLFKDLLNLWMILVLIIFSLINSFKLSDPENFILANSLVSPIHIQPEWYFLQYYAILRAIPSKLGGVLLFLMSLVMIFMMIYFNSYYTNLDKMTMLMNVSFILINILLMWLGGQLVEAPYLNLSQIISMFYFTWFLVKLYLLKISQNN</sequence>
<dbReference type="GO" id="GO:0016491">
    <property type="term" value="F:oxidoreductase activity"/>
    <property type="evidence" value="ECO:0007669"/>
    <property type="project" value="UniProtKB-UniRule"/>
</dbReference>
<reference evidence="20" key="1">
    <citation type="submission" date="2006-12" db="EMBL/GenBank/DDBJ databases">
        <authorList>
            <person name="Wu Z.K."/>
            <person name="Hyman B.C."/>
        </authorList>
    </citation>
    <scope>NUCLEOTIDE SEQUENCE</scope>
</reference>
<dbReference type="AlphaFoldDB" id="A1Z3A1"/>
<dbReference type="GO" id="GO:0006122">
    <property type="term" value="P:mitochondrial electron transport, ubiquinol to cytochrome c"/>
    <property type="evidence" value="ECO:0007669"/>
    <property type="project" value="TreeGrafter"/>
</dbReference>
<dbReference type="GO" id="GO:0005743">
    <property type="term" value="C:mitochondrial inner membrane"/>
    <property type="evidence" value="ECO:0007669"/>
    <property type="project" value="UniProtKB-SubCell"/>
</dbReference>
<dbReference type="Pfam" id="PF00033">
    <property type="entry name" value="Cytochrome_B"/>
    <property type="match status" value="1"/>
</dbReference>
<evidence type="ECO:0000256" key="4">
    <source>
        <dbReference type="ARBA" id="ARBA00013531"/>
    </source>
</evidence>
<accession>A1Z3A1</accession>
<keyword evidence="13 17" id="KW-0408">Iron</keyword>
<dbReference type="PANTHER" id="PTHR19271:SF16">
    <property type="entry name" value="CYTOCHROME B"/>
    <property type="match status" value="1"/>
</dbReference>
<dbReference type="InterPro" id="IPR027387">
    <property type="entry name" value="Cytb/b6-like_sf"/>
</dbReference>
<feature type="transmembrane region" description="Helical" evidence="17">
    <location>
        <begin position="133"/>
        <end position="157"/>
    </location>
</feature>
<dbReference type="InterPro" id="IPR005798">
    <property type="entry name" value="Cyt_b/b6_C"/>
</dbReference>
<keyword evidence="5 17" id="KW-0813">Transport</keyword>
<geneLocation type="mitochondrion" evidence="20"/>
<evidence type="ECO:0000256" key="15">
    <source>
        <dbReference type="ARBA" id="ARBA00023128"/>
    </source>
</evidence>
<dbReference type="PANTHER" id="PTHR19271">
    <property type="entry name" value="CYTOCHROME B"/>
    <property type="match status" value="1"/>
</dbReference>
<feature type="transmembrane region" description="Helical" evidence="17">
    <location>
        <begin position="334"/>
        <end position="356"/>
    </location>
</feature>
<keyword evidence="10" id="KW-0999">Mitochondrion inner membrane</keyword>
<dbReference type="Gene3D" id="1.20.810.10">
    <property type="entry name" value="Cytochrome Bc1 Complex, Chain C"/>
    <property type="match status" value="1"/>
</dbReference>
<evidence type="ECO:0000256" key="8">
    <source>
        <dbReference type="ARBA" id="ARBA00022692"/>
    </source>
</evidence>
<dbReference type="GO" id="GO:0046872">
    <property type="term" value="F:metal ion binding"/>
    <property type="evidence" value="ECO:0007669"/>
    <property type="project" value="UniProtKB-UniRule"/>
</dbReference>
<feature type="transmembrane region" description="Helical" evidence="17">
    <location>
        <begin position="21"/>
        <end position="48"/>
    </location>
</feature>
<evidence type="ECO:0000256" key="7">
    <source>
        <dbReference type="ARBA" id="ARBA00022660"/>
    </source>
</evidence>
<dbReference type="PROSITE" id="PS51003">
    <property type="entry name" value="CYTB_CTER"/>
    <property type="match status" value="1"/>
</dbReference>
<evidence type="ECO:0000256" key="12">
    <source>
        <dbReference type="ARBA" id="ARBA00022989"/>
    </source>
</evidence>
<feature type="transmembrane region" description="Helical" evidence="17">
    <location>
        <begin position="214"/>
        <end position="236"/>
    </location>
</feature>
<keyword evidence="14" id="KW-0830">Ubiquinone</keyword>
<name>A1Z3A1_9BILA</name>
<comment type="function">
    <text evidence="1 17">Component of the ubiquinol-cytochrome c reductase complex (complex III or cytochrome b-c1 complex) that is part of the mitochondrial respiratory chain. The b-c1 complex mediates electron transfer from ubiquinol to cytochrome c. Contributes to the generation of a proton gradient across the mitochondrial membrane that is then used for ATP synthesis.</text>
</comment>
<proteinExistence type="inferred from homology"/>
<keyword evidence="12 17" id="KW-1133">Transmembrane helix</keyword>
<evidence type="ECO:0000256" key="3">
    <source>
        <dbReference type="ARBA" id="ARBA00011649"/>
    </source>
</evidence>
<evidence type="ECO:0000256" key="13">
    <source>
        <dbReference type="ARBA" id="ARBA00023004"/>
    </source>
</evidence>
<feature type="transmembrane region" description="Helical" evidence="17">
    <location>
        <begin position="279"/>
        <end position="298"/>
    </location>
</feature>
<keyword evidence="8 17" id="KW-0812">Transmembrane</keyword>
<feature type="transmembrane region" description="Helical" evidence="17">
    <location>
        <begin position="106"/>
        <end position="126"/>
    </location>
</feature>
<keyword evidence="7 17" id="KW-0679">Respiratory chain</keyword>
<evidence type="ECO:0000256" key="5">
    <source>
        <dbReference type="ARBA" id="ARBA00022448"/>
    </source>
</evidence>
<keyword evidence="9 17" id="KW-0479">Metal-binding</keyword>
<dbReference type="SUPFAM" id="SSF81342">
    <property type="entry name" value="Transmembrane di-heme cytochromes"/>
    <property type="match status" value="1"/>
</dbReference>
<dbReference type="InterPro" id="IPR016174">
    <property type="entry name" value="Di-haem_cyt_TM"/>
</dbReference>
<keyword evidence="16 17" id="KW-0472">Membrane</keyword>
<feature type="domain" description="Cytochrome b/b6 N-terminal region profile" evidence="18">
    <location>
        <begin position="1"/>
        <end position="201"/>
    </location>
</feature>
<feature type="transmembrane region" description="Helical" evidence="17">
    <location>
        <begin position="310"/>
        <end position="328"/>
    </location>
</feature>
<keyword evidence="15 17" id="KW-0496">Mitochondrion</keyword>
<evidence type="ECO:0000259" key="18">
    <source>
        <dbReference type="PROSITE" id="PS51002"/>
    </source>
</evidence>
<keyword evidence="11 17" id="KW-0249">Electron transport</keyword>
<evidence type="ECO:0000256" key="2">
    <source>
        <dbReference type="ARBA" id="ARBA00004448"/>
    </source>
</evidence>
<comment type="subunit">
    <text evidence="3">The main subunits of complex b-c1 are: cytochrome b, cytochrome c1 and the Rieske protein.</text>
</comment>
<dbReference type="RefSeq" id="YP_918965.1">
    <property type="nucleotide sequence ID" value="NC_008692.1"/>
</dbReference>
<evidence type="ECO:0000259" key="19">
    <source>
        <dbReference type="PROSITE" id="PS51003"/>
    </source>
</evidence>
<dbReference type="PROSITE" id="PS51002">
    <property type="entry name" value="CYTB_NTER"/>
    <property type="match status" value="1"/>
</dbReference>
<feature type="domain" description="Cytochrome b/b6 C-terminal region profile" evidence="19">
    <location>
        <begin position="202"/>
        <end position="363"/>
    </location>
</feature>
<evidence type="ECO:0000256" key="14">
    <source>
        <dbReference type="ARBA" id="ARBA00023075"/>
    </source>
</evidence>
<comment type="similarity">
    <text evidence="17">Belongs to the cytochrome b family.</text>
</comment>
<evidence type="ECO:0000256" key="10">
    <source>
        <dbReference type="ARBA" id="ARBA00022792"/>
    </source>
</evidence>
<gene>
    <name evidence="20" type="primary">CYTB</name>
</gene>
<comment type="subcellular location">
    <subcellularLocation>
        <location evidence="2">Mitochondrion inner membrane</location>
        <topology evidence="2">Multi-pass membrane protein</topology>
    </subcellularLocation>
</comment>
<dbReference type="GO" id="GO:0008121">
    <property type="term" value="F:quinol-cytochrome-c reductase activity"/>
    <property type="evidence" value="ECO:0007669"/>
    <property type="project" value="TreeGrafter"/>
</dbReference>
<evidence type="ECO:0000256" key="11">
    <source>
        <dbReference type="ARBA" id="ARBA00022982"/>
    </source>
</evidence>
<dbReference type="CTD" id="4519"/>
<organism evidence="20">
    <name type="scientific">Romanomermis nielseni</name>
    <dbReference type="NCBI Taxonomy" id="416167"/>
    <lineage>
        <taxon>Eukaryota</taxon>
        <taxon>Metazoa</taxon>
        <taxon>Ecdysozoa</taxon>
        <taxon>Nematoda</taxon>
        <taxon>Enoplea</taxon>
        <taxon>Dorylaimia</taxon>
        <taxon>Mermithida</taxon>
        <taxon>Mermithoidea</taxon>
        <taxon>Mermithidae</taxon>
        <taxon>Romanomermis</taxon>
    </lineage>
</organism>
<evidence type="ECO:0000256" key="1">
    <source>
        <dbReference type="ARBA" id="ARBA00002566"/>
    </source>
</evidence>
<dbReference type="InterPro" id="IPR036150">
    <property type="entry name" value="Cyt_b/b6_C_sf"/>
</dbReference>
<evidence type="ECO:0000256" key="17">
    <source>
        <dbReference type="RuleBase" id="RU362117"/>
    </source>
</evidence>
<comment type="cofactor">
    <cofactor evidence="17">
        <name>heme b</name>
        <dbReference type="ChEBI" id="CHEBI:60344"/>
    </cofactor>
    <text evidence="17">Binds 2 heme groups non-covalently.</text>
</comment>
<dbReference type="EMBL" id="EF175763">
    <property type="protein sequence ID" value="ABL73784.1"/>
    <property type="molecule type" value="Genomic_DNA"/>
</dbReference>
<evidence type="ECO:0000256" key="16">
    <source>
        <dbReference type="ARBA" id="ARBA00023136"/>
    </source>
</evidence>
<protein>
    <recommendedName>
        <fullName evidence="4 17">Cytochrome b</fullName>
    </recommendedName>
</protein>
<dbReference type="GeneID" id="4602236"/>